<dbReference type="Proteomes" id="UP000828390">
    <property type="component" value="Unassembled WGS sequence"/>
</dbReference>
<feature type="transmembrane region" description="Helical" evidence="12">
    <location>
        <begin position="81"/>
        <end position="105"/>
    </location>
</feature>
<reference evidence="13" key="1">
    <citation type="journal article" date="2019" name="bioRxiv">
        <title>The Genome of the Zebra Mussel, Dreissena polymorpha: A Resource for Invasive Species Research.</title>
        <authorList>
            <person name="McCartney M.A."/>
            <person name="Auch B."/>
            <person name="Kono T."/>
            <person name="Mallez S."/>
            <person name="Zhang Y."/>
            <person name="Obille A."/>
            <person name="Becker A."/>
            <person name="Abrahante J.E."/>
            <person name="Garbe J."/>
            <person name="Badalamenti J.P."/>
            <person name="Herman A."/>
            <person name="Mangelson H."/>
            <person name="Liachko I."/>
            <person name="Sullivan S."/>
            <person name="Sone E.D."/>
            <person name="Koren S."/>
            <person name="Silverstein K.A.T."/>
            <person name="Beckman K.B."/>
            <person name="Gohl D.M."/>
        </authorList>
    </citation>
    <scope>NUCLEOTIDE SEQUENCE</scope>
    <source>
        <strain evidence="13">Duluth1</strain>
        <tissue evidence="13">Whole animal</tissue>
    </source>
</reference>
<dbReference type="CDD" id="cd11492">
    <property type="entry name" value="SLC5sbd_NIS-SMVT"/>
    <property type="match status" value="1"/>
</dbReference>
<evidence type="ECO:0000256" key="3">
    <source>
        <dbReference type="ARBA" id="ARBA00022448"/>
    </source>
</evidence>
<feature type="transmembrane region" description="Helical" evidence="12">
    <location>
        <begin position="12"/>
        <end position="31"/>
    </location>
</feature>
<keyword evidence="3" id="KW-0813">Transport</keyword>
<dbReference type="OrthoDB" id="6132759at2759"/>
<protein>
    <recommendedName>
        <fullName evidence="15">Sodium-dependent multivitamin transporter</fullName>
    </recommendedName>
</protein>
<keyword evidence="5 12" id="KW-0812">Transmembrane</keyword>
<keyword evidence="7" id="KW-0915">Sodium</keyword>
<feature type="transmembrane region" description="Helical" evidence="12">
    <location>
        <begin position="237"/>
        <end position="255"/>
    </location>
</feature>
<feature type="transmembrane region" description="Helical" evidence="12">
    <location>
        <begin position="275"/>
        <end position="296"/>
    </location>
</feature>
<feature type="transmembrane region" description="Helical" evidence="12">
    <location>
        <begin position="126"/>
        <end position="151"/>
    </location>
</feature>
<feature type="transmembrane region" description="Helical" evidence="12">
    <location>
        <begin position="382"/>
        <end position="404"/>
    </location>
</feature>
<dbReference type="NCBIfam" id="TIGR00813">
    <property type="entry name" value="sss"/>
    <property type="match status" value="1"/>
</dbReference>
<dbReference type="GO" id="GO:0006814">
    <property type="term" value="P:sodium ion transport"/>
    <property type="evidence" value="ECO:0007669"/>
    <property type="project" value="UniProtKB-KW"/>
</dbReference>
<feature type="transmembrane region" description="Helical" evidence="12">
    <location>
        <begin position="336"/>
        <end position="361"/>
    </location>
</feature>
<dbReference type="PANTHER" id="PTHR42985:SF40">
    <property type="entry name" value="LD47995P-RELATED"/>
    <property type="match status" value="1"/>
</dbReference>
<dbReference type="InterPro" id="IPR038377">
    <property type="entry name" value="Na/Glc_symporter_sf"/>
</dbReference>
<keyword evidence="4" id="KW-1003">Cell membrane</keyword>
<name>A0A9D4GAI7_DREPO</name>
<feature type="transmembrane region" description="Helical" evidence="12">
    <location>
        <begin position="51"/>
        <end position="69"/>
    </location>
</feature>
<dbReference type="PROSITE" id="PS50283">
    <property type="entry name" value="NA_SOLUT_SYMP_3"/>
    <property type="match status" value="1"/>
</dbReference>
<dbReference type="PANTHER" id="PTHR42985">
    <property type="entry name" value="SODIUM-COUPLED MONOCARBOXYLATE TRANSPORTER"/>
    <property type="match status" value="1"/>
</dbReference>
<dbReference type="InterPro" id="IPR001734">
    <property type="entry name" value="Na/solute_symporter"/>
</dbReference>
<feature type="transmembrane region" description="Helical" evidence="12">
    <location>
        <begin position="157"/>
        <end position="176"/>
    </location>
</feature>
<comment type="similarity">
    <text evidence="2 11">Belongs to the sodium:solute symporter (SSF) (TC 2.A.21) family.</text>
</comment>
<comment type="subcellular location">
    <subcellularLocation>
        <location evidence="1">Cell membrane</location>
        <topology evidence="1">Multi-pass membrane protein</topology>
    </subcellularLocation>
</comment>
<evidence type="ECO:0000256" key="4">
    <source>
        <dbReference type="ARBA" id="ARBA00022475"/>
    </source>
</evidence>
<dbReference type="GO" id="GO:0015293">
    <property type="term" value="F:symporter activity"/>
    <property type="evidence" value="ECO:0007669"/>
    <property type="project" value="TreeGrafter"/>
</dbReference>
<keyword evidence="14" id="KW-1185">Reference proteome</keyword>
<sequence length="625" mass="68269">MTVTTGFHWADYVIFVLVLVISTAIGIWFAWKDRKNQNADDFLLGGRKMGILPVSLSLMATLLSAVMVLGVPAEVYYNGAIYWLILFSNVLVYPVAAHAFLPVFHNLGITSAYEYLEMRFNTLMRILGCISFQIQMILSMALGLFAPAIALNQAMNVSMLVSILVIGVICTFYTAIGGLKAVLWTDTFQMVVIMVGFIAVLWQGSDEVGGFGAIWDLAKEDGKLSLGNFDTSITARHTFWTLIVGAGINTLTVYAGNQAMIQRYLAMPTVRKAQIALYLQLPAGVVVTSLFVYGGLVLNAKYRVDPISDCTLQYPDQLFPYLVMDVLGNFNGLPGLLLACIFSASLSTISSGINAIALVFMADIVQPAYMAVKGEIMGEPQATIWSKVIAMLCGAVTIGIAFLADLFGDLILQVALSIYGMIGGPLLGVFLCAMFAPSINEWGALAGLIVSTIMSCWISIGAIIMANNNRPPPPVCFNNATIYNMTTTTMTSVMTSTVMSNVTDAPKEMSGLDTFYSVSYLWYSAFAVIVFILVAFPVSWLTGGTKHKPVDARLLSPVYHAIVGMSTINYGKDKLEMDYKPTDHQNGKHDLYTVDDKLRKNGKHDFYVVDDSLHDYLNPAFDTKM</sequence>
<keyword evidence="9 12" id="KW-0472">Membrane</keyword>
<feature type="transmembrane region" description="Helical" evidence="12">
    <location>
        <begin position="410"/>
        <end position="435"/>
    </location>
</feature>
<evidence type="ECO:0000313" key="13">
    <source>
        <dbReference type="EMBL" id="KAH3812069.1"/>
    </source>
</evidence>
<accession>A0A9D4GAI7</accession>
<feature type="transmembrane region" description="Helical" evidence="12">
    <location>
        <begin position="520"/>
        <end position="543"/>
    </location>
</feature>
<keyword evidence="8" id="KW-0406">Ion transport</keyword>
<evidence type="ECO:0000256" key="2">
    <source>
        <dbReference type="ARBA" id="ARBA00006434"/>
    </source>
</evidence>
<evidence type="ECO:0000256" key="1">
    <source>
        <dbReference type="ARBA" id="ARBA00004651"/>
    </source>
</evidence>
<evidence type="ECO:0000256" key="10">
    <source>
        <dbReference type="ARBA" id="ARBA00023201"/>
    </source>
</evidence>
<evidence type="ECO:0008006" key="15">
    <source>
        <dbReference type="Google" id="ProtNLM"/>
    </source>
</evidence>
<keyword evidence="6 12" id="KW-1133">Transmembrane helix</keyword>
<dbReference type="Gene3D" id="1.20.1730.10">
    <property type="entry name" value="Sodium/glucose cotransporter"/>
    <property type="match status" value="1"/>
</dbReference>
<dbReference type="Pfam" id="PF00474">
    <property type="entry name" value="SSF"/>
    <property type="match status" value="1"/>
</dbReference>
<evidence type="ECO:0000256" key="5">
    <source>
        <dbReference type="ARBA" id="ARBA00022692"/>
    </source>
</evidence>
<dbReference type="GO" id="GO:0005886">
    <property type="term" value="C:plasma membrane"/>
    <property type="evidence" value="ECO:0007669"/>
    <property type="project" value="UniProtKB-SubCell"/>
</dbReference>
<dbReference type="InterPro" id="IPR051163">
    <property type="entry name" value="Sodium:Solute_Symporter_SSF"/>
</dbReference>
<dbReference type="EMBL" id="JAIWYP010000006">
    <property type="protein sequence ID" value="KAH3812069.1"/>
    <property type="molecule type" value="Genomic_DNA"/>
</dbReference>
<evidence type="ECO:0000256" key="11">
    <source>
        <dbReference type="RuleBase" id="RU362091"/>
    </source>
</evidence>
<evidence type="ECO:0000256" key="8">
    <source>
        <dbReference type="ARBA" id="ARBA00023065"/>
    </source>
</evidence>
<reference evidence="13" key="2">
    <citation type="submission" date="2020-11" db="EMBL/GenBank/DDBJ databases">
        <authorList>
            <person name="McCartney M.A."/>
            <person name="Auch B."/>
            <person name="Kono T."/>
            <person name="Mallez S."/>
            <person name="Becker A."/>
            <person name="Gohl D.M."/>
            <person name="Silverstein K.A.T."/>
            <person name="Koren S."/>
            <person name="Bechman K.B."/>
            <person name="Herman A."/>
            <person name="Abrahante J.E."/>
            <person name="Garbe J."/>
        </authorList>
    </citation>
    <scope>NUCLEOTIDE SEQUENCE</scope>
    <source>
        <strain evidence="13">Duluth1</strain>
        <tissue evidence="13">Whole animal</tissue>
    </source>
</reference>
<organism evidence="13 14">
    <name type="scientific">Dreissena polymorpha</name>
    <name type="common">Zebra mussel</name>
    <name type="synonym">Mytilus polymorpha</name>
    <dbReference type="NCBI Taxonomy" id="45954"/>
    <lineage>
        <taxon>Eukaryota</taxon>
        <taxon>Metazoa</taxon>
        <taxon>Spiralia</taxon>
        <taxon>Lophotrochozoa</taxon>
        <taxon>Mollusca</taxon>
        <taxon>Bivalvia</taxon>
        <taxon>Autobranchia</taxon>
        <taxon>Heteroconchia</taxon>
        <taxon>Euheterodonta</taxon>
        <taxon>Imparidentia</taxon>
        <taxon>Neoheterodontei</taxon>
        <taxon>Myida</taxon>
        <taxon>Dreissenoidea</taxon>
        <taxon>Dreissenidae</taxon>
        <taxon>Dreissena</taxon>
    </lineage>
</organism>
<proteinExistence type="inferred from homology"/>
<evidence type="ECO:0000256" key="7">
    <source>
        <dbReference type="ARBA" id="ARBA00023053"/>
    </source>
</evidence>
<evidence type="ECO:0000256" key="6">
    <source>
        <dbReference type="ARBA" id="ARBA00022989"/>
    </source>
</evidence>
<evidence type="ECO:0000313" key="14">
    <source>
        <dbReference type="Proteomes" id="UP000828390"/>
    </source>
</evidence>
<feature type="transmembrane region" description="Helical" evidence="12">
    <location>
        <begin position="442"/>
        <end position="465"/>
    </location>
</feature>
<evidence type="ECO:0000256" key="9">
    <source>
        <dbReference type="ARBA" id="ARBA00023136"/>
    </source>
</evidence>
<keyword evidence="10" id="KW-0739">Sodium transport</keyword>
<gene>
    <name evidence="13" type="ORF">DPMN_140491</name>
</gene>
<evidence type="ECO:0000256" key="12">
    <source>
        <dbReference type="SAM" id="Phobius"/>
    </source>
</evidence>
<dbReference type="AlphaFoldDB" id="A0A9D4GAI7"/>
<comment type="caution">
    <text evidence="13">The sequence shown here is derived from an EMBL/GenBank/DDBJ whole genome shotgun (WGS) entry which is preliminary data.</text>
</comment>